<dbReference type="Proteomes" id="UP000887577">
    <property type="component" value="Unplaced"/>
</dbReference>
<reference evidence="3" key="1">
    <citation type="submission" date="2022-11" db="UniProtKB">
        <authorList>
            <consortium name="WormBaseParasite"/>
        </authorList>
    </citation>
    <scope>IDENTIFICATION</scope>
</reference>
<dbReference type="AlphaFoldDB" id="A0A914XWM0"/>
<accession>A0A914XWM0</accession>
<organism evidence="2 3">
    <name type="scientific">Panagrolaimus superbus</name>
    <dbReference type="NCBI Taxonomy" id="310955"/>
    <lineage>
        <taxon>Eukaryota</taxon>
        <taxon>Metazoa</taxon>
        <taxon>Ecdysozoa</taxon>
        <taxon>Nematoda</taxon>
        <taxon>Chromadorea</taxon>
        <taxon>Rhabditida</taxon>
        <taxon>Tylenchina</taxon>
        <taxon>Panagrolaimomorpha</taxon>
        <taxon>Panagrolaimoidea</taxon>
        <taxon>Panagrolaimidae</taxon>
        <taxon>Panagrolaimus</taxon>
    </lineage>
</organism>
<feature type="region of interest" description="Disordered" evidence="1">
    <location>
        <begin position="19"/>
        <end position="39"/>
    </location>
</feature>
<keyword evidence="2" id="KW-1185">Reference proteome</keyword>
<evidence type="ECO:0000256" key="1">
    <source>
        <dbReference type="SAM" id="MobiDB-lite"/>
    </source>
</evidence>
<dbReference type="WBParaSite" id="PSU_v2.g10930.t1">
    <property type="protein sequence ID" value="PSU_v2.g10930.t1"/>
    <property type="gene ID" value="PSU_v2.g10930"/>
</dbReference>
<proteinExistence type="predicted"/>
<evidence type="ECO:0000313" key="3">
    <source>
        <dbReference type="WBParaSite" id="PSU_v2.g10930.t1"/>
    </source>
</evidence>
<evidence type="ECO:0000313" key="2">
    <source>
        <dbReference type="Proteomes" id="UP000887577"/>
    </source>
</evidence>
<name>A0A914XWM0_9BILA</name>
<protein>
    <submittedName>
        <fullName evidence="3">Uncharacterized protein</fullName>
    </submittedName>
</protein>
<sequence length="86" mass="9191">MTDSQRAKFQAELEAAIEAEKKGHGKGNGGGSPAVNEYRGGGMDGTLPISFKKPISEGRSTNVNQPAYVVVFEILFIVKSAEAMYI</sequence>